<reference evidence="3 4" key="2">
    <citation type="submission" date="2019-05" db="EMBL/GenBank/DDBJ databases">
        <authorList>
            <person name="Suflita J.M."/>
            <person name="Marks C.R."/>
        </authorList>
    </citation>
    <scope>NUCLEOTIDE SEQUENCE [LARGE SCALE GENOMIC DNA]</scope>
    <source>
        <strain evidence="3 4">ALDC</strain>
    </source>
</reference>
<dbReference type="InterPro" id="IPR051278">
    <property type="entry name" value="HdrB/HdrD_reductase"/>
</dbReference>
<feature type="domain" description="Cysteine-rich" evidence="2">
    <location>
        <begin position="5"/>
        <end position="86"/>
    </location>
</feature>
<evidence type="ECO:0000259" key="2">
    <source>
        <dbReference type="Pfam" id="PF02754"/>
    </source>
</evidence>
<dbReference type="GO" id="GO:0016491">
    <property type="term" value="F:oxidoreductase activity"/>
    <property type="evidence" value="ECO:0007669"/>
    <property type="project" value="UniProtKB-KW"/>
</dbReference>
<dbReference type="RefSeq" id="WP_137423999.1">
    <property type="nucleotide sequence ID" value="NZ_CP040098.1"/>
</dbReference>
<gene>
    <name evidence="3" type="ORF">FDQ92_07505</name>
</gene>
<evidence type="ECO:0000256" key="1">
    <source>
        <dbReference type="ARBA" id="ARBA00023002"/>
    </source>
</evidence>
<protein>
    <submittedName>
        <fullName evidence="3">Disulfide reductase</fullName>
    </submittedName>
</protein>
<dbReference type="PANTHER" id="PTHR42947:SF1">
    <property type="entry name" value="COB--COM HETERODISULFIDE REDUCTASE SUBUNIT B 1"/>
    <property type="match status" value="1"/>
</dbReference>
<evidence type="ECO:0000313" key="4">
    <source>
        <dbReference type="Proteomes" id="UP000298602"/>
    </source>
</evidence>
<dbReference type="Pfam" id="PF02754">
    <property type="entry name" value="CCG"/>
    <property type="match status" value="2"/>
</dbReference>
<keyword evidence="1" id="KW-0560">Oxidoreductase</keyword>
<dbReference type="InterPro" id="IPR004017">
    <property type="entry name" value="Cys_rich_dom"/>
</dbReference>
<accession>A0A4P8L2I7</accession>
<evidence type="ECO:0000313" key="3">
    <source>
        <dbReference type="EMBL" id="QCQ22030.1"/>
    </source>
</evidence>
<name>A0A4P8L2I7_9BACT</name>
<keyword evidence="4" id="KW-1185">Reference proteome</keyword>
<dbReference type="AlphaFoldDB" id="A0A4P8L2I7"/>
<organism evidence="3 4">
    <name type="scientific">Desulfoglaeba alkanexedens ALDC</name>
    <dbReference type="NCBI Taxonomy" id="980445"/>
    <lineage>
        <taxon>Bacteria</taxon>
        <taxon>Pseudomonadati</taxon>
        <taxon>Thermodesulfobacteriota</taxon>
        <taxon>Syntrophobacteria</taxon>
        <taxon>Syntrophobacterales</taxon>
        <taxon>Syntrophobacteraceae</taxon>
        <taxon>Desulfoglaeba</taxon>
    </lineage>
</organism>
<dbReference type="EMBL" id="CP040098">
    <property type="protein sequence ID" value="QCQ22030.1"/>
    <property type="molecule type" value="Genomic_DNA"/>
</dbReference>
<dbReference type="KEGG" id="dax:FDQ92_07505"/>
<dbReference type="Gene3D" id="1.20.1050.140">
    <property type="match status" value="1"/>
</dbReference>
<dbReference type="PANTHER" id="PTHR42947">
    <property type="entry name" value="COB--COM HETERODISULFIDE REDUCTASE SUBUNIT B 1"/>
    <property type="match status" value="1"/>
</dbReference>
<feature type="domain" description="Cysteine-rich" evidence="2">
    <location>
        <begin position="141"/>
        <end position="229"/>
    </location>
</feature>
<dbReference type="OrthoDB" id="9777685at2"/>
<dbReference type="Proteomes" id="UP000298602">
    <property type="component" value="Chromosome"/>
</dbReference>
<reference evidence="3 4" key="1">
    <citation type="submission" date="2019-05" db="EMBL/GenBank/DDBJ databases">
        <title>The Complete Genome Sequence of the n-alkane-degrading Desulfoglaeba alkanexedens ALDC reveals multiple alkylsuccinate synthase gene clusters.</title>
        <authorList>
            <person name="Callaghan A.V."/>
            <person name="Davidova I.A."/>
            <person name="Duncan K.E."/>
            <person name="Morris B."/>
            <person name="McInerney M.J."/>
        </authorList>
    </citation>
    <scope>NUCLEOTIDE SEQUENCE [LARGE SCALE GENOMIC DNA]</scope>
    <source>
        <strain evidence="3 4">ALDC</strain>
    </source>
</reference>
<proteinExistence type="predicted"/>
<sequence length="284" mass="32278">MHEIGYYPGCTLQGTARDYRQSIHDVCDLLEIKLRELPDWNCCGATAAHSLDERIAVRLAGRNLVIAEREGLDIVVPCALCFNRLKVAQKRLLNDTDRRYGMPLEGTIQVFDLLDYLSRPNIRQEVRDRLVRPLQGLRAVCYYGCMVNRPPKMTDAPTWENPTNMDELLADLGAEVLDWPFKTDCCGASHAVTHPDLVFELVRKLYDRAVAQGAHCIVASCQMCQANLDLYQERIGRLAGTSYELPIFYFTELMGIALGCRRPDRWLRRHMVDPLPLLRSVGLA</sequence>